<keyword evidence="3" id="KW-1185">Reference proteome</keyword>
<dbReference type="HOGENOM" id="CLU_189460_0_0_1"/>
<evidence type="ECO:0000313" key="2">
    <source>
        <dbReference type="EnsemblPlants" id="OBART07G08040.1"/>
    </source>
</evidence>
<dbReference type="Proteomes" id="UP000026960">
    <property type="component" value="Chromosome 7"/>
</dbReference>
<organism evidence="2">
    <name type="scientific">Oryza barthii</name>
    <dbReference type="NCBI Taxonomy" id="65489"/>
    <lineage>
        <taxon>Eukaryota</taxon>
        <taxon>Viridiplantae</taxon>
        <taxon>Streptophyta</taxon>
        <taxon>Embryophyta</taxon>
        <taxon>Tracheophyta</taxon>
        <taxon>Spermatophyta</taxon>
        <taxon>Magnoliopsida</taxon>
        <taxon>Liliopsida</taxon>
        <taxon>Poales</taxon>
        <taxon>Poaceae</taxon>
        <taxon>BOP clade</taxon>
        <taxon>Oryzoideae</taxon>
        <taxon>Oryzeae</taxon>
        <taxon>Oryzinae</taxon>
        <taxon>Oryza</taxon>
    </lineage>
</organism>
<name>A0A0D3GNX6_9ORYZ</name>
<sequence>MSSPPRAPLLMLCLLLLLCFAEDAALATSSGVGHGQRRTRPSATSLAWSVVEENAAAGDELWRGMWMAEDVAAPVMISVMGCRAATTELQHVE</sequence>
<accession>A0A0D3GNX6</accession>
<evidence type="ECO:0000313" key="3">
    <source>
        <dbReference type="Proteomes" id="UP000026960"/>
    </source>
</evidence>
<reference evidence="2" key="1">
    <citation type="journal article" date="2009" name="Rice">
        <title>De Novo Next Generation Sequencing of Plant Genomes.</title>
        <authorList>
            <person name="Rounsley S."/>
            <person name="Marri P.R."/>
            <person name="Yu Y."/>
            <person name="He R."/>
            <person name="Sisneros N."/>
            <person name="Goicoechea J.L."/>
            <person name="Lee S.J."/>
            <person name="Angelova A."/>
            <person name="Kudrna D."/>
            <person name="Luo M."/>
            <person name="Affourtit J."/>
            <person name="Desany B."/>
            <person name="Knight J."/>
            <person name="Niazi F."/>
            <person name="Egholm M."/>
            <person name="Wing R.A."/>
        </authorList>
    </citation>
    <scope>NUCLEOTIDE SEQUENCE [LARGE SCALE GENOMIC DNA]</scope>
    <source>
        <strain evidence="2">cv. IRGC 105608</strain>
    </source>
</reference>
<protein>
    <submittedName>
        <fullName evidence="2">Uncharacterized protein</fullName>
    </submittedName>
</protein>
<dbReference type="PaxDb" id="65489-OBART07G08040.1"/>
<proteinExistence type="predicted"/>
<dbReference type="EnsemblPlants" id="OBART07G08040.1">
    <property type="protein sequence ID" value="OBART07G08040.1"/>
    <property type="gene ID" value="OBART07G08040"/>
</dbReference>
<evidence type="ECO:0000256" key="1">
    <source>
        <dbReference type="SAM" id="SignalP"/>
    </source>
</evidence>
<feature type="signal peptide" evidence="1">
    <location>
        <begin position="1"/>
        <end position="27"/>
    </location>
</feature>
<feature type="chain" id="PRO_5002272700" evidence="1">
    <location>
        <begin position="28"/>
        <end position="93"/>
    </location>
</feature>
<reference evidence="2" key="2">
    <citation type="submission" date="2015-03" db="UniProtKB">
        <authorList>
            <consortium name="EnsemblPlants"/>
        </authorList>
    </citation>
    <scope>IDENTIFICATION</scope>
</reference>
<dbReference type="AlphaFoldDB" id="A0A0D3GNX6"/>
<dbReference type="Gramene" id="OBART07G08040.1">
    <property type="protein sequence ID" value="OBART07G08040.1"/>
    <property type="gene ID" value="OBART07G08040"/>
</dbReference>
<keyword evidence="1" id="KW-0732">Signal</keyword>